<evidence type="ECO:0000259" key="5">
    <source>
        <dbReference type="PROSITE" id="PS50893"/>
    </source>
</evidence>
<dbReference type="PhylomeDB" id="A0A0G4FCT9"/>
<keyword evidence="1" id="KW-0813">Transport</keyword>
<evidence type="ECO:0000256" key="2">
    <source>
        <dbReference type="ARBA" id="ARBA00022741"/>
    </source>
</evidence>
<dbReference type="SMART" id="SM00382">
    <property type="entry name" value="AAA"/>
    <property type="match status" value="1"/>
</dbReference>
<dbReference type="Gene3D" id="3.40.50.300">
    <property type="entry name" value="P-loop containing nucleotide triphosphate hydrolases"/>
    <property type="match status" value="1"/>
</dbReference>
<dbReference type="OrthoDB" id="446070at2759"/>
<sequence>MMNGEAAESVPAVSHDAVVIVLDNLFKTYLLGVEGVPALRGVSLTITKGEFVTILGKSGGGKTTMLNIIGTIDKPTKGSLWLCGHRIHSQTFEDFLAALRLSQIGFVFQTFNLISSLSALENVCLPMMLLGRLTSDQIRQRAERLLTEVGLGHRLKHMPNMLSGGEQQRVTIARALANEPSILLLDEPTGDLDSHSSDVIMQMLYNLNRDKSITTVMVTHDVSLKNFGSRVIHMVDGKIQREERIADIDRIAKSSEIAQRLHGGSATSDVDATSRPPAPIETFSTTRTLDDYDALAECMA</sequence>
<evidence type="ECO:0000256" key="1">
    <source>
        <dbReference type="ARBA" id="ARBA00022448"/>
    </source>
</evidence>
<dbReference type="GO" id="GO:0016887">
    <property type="term" value="F:ATP hydrolysis activity"/>
    <property type="evidence" value="ECO:0007669"/>
    <property type="project" value="InterPro"/>
</dbReference>
<evidence type="ECO:0000256" key="3">
    <source>
        <dbReference type="ARBA" id="ARBA00022840"/>
    </source>
</evidence>
<accession>A0A0G4FCT9</accession>
<reference evidence="6 7" key="1">
    <citation type="submission" date="2014-11" db="EMBL/GenBank/DDBJ databases">
        <authorList>
            <person name="Zhu J."/>
            <person name="Qi W."/>
            <person name="Song R."/>
        </authorList>
    </citation>
    <scope>NUCLEOTIDE SEQUENCE [LARGE SCALE GENOMIC DNA]</scope>
</reference>
<evidence type="ECO:0000313" key="6">
    <source>
        <dbReference type="EMBL" id="CEM10534.1"/>
    </source>
</evidence>
<keyword evidence="2" id="KW-0547">Nucleotide-binding</keyword>
<dbReference type="GO" id="GO:0005886">
    <property type="term" value="C:plasma membrane"/>
    <property type="evidence" value="ECO:0007669"/>
    <property type="project" value="TreeGrafter"/>
</dbReference>
<dbReference type="VEuPathDB" id="CryptoDB:Vbra_14975"/>
<dbReference type="InterPro" id="IPR003593">
    <property type="entry name" value="AAA+_ATPase"/>
</dbReference>
<dbReference type="STRING" id="1169540.A0A0G4FCT9"/>
<dbReference type="PANTHER" id="PTHR24220:SF688">
    <property type="entry name" value="ABC TRANSPORTER H FAMILY MEMBER 2"/>
    <property type="match status" value="1"/>
</dbReference>
<dbReference type="InterPro" id="IPR027417">
    <property type="entry name" value="P-loop_NTPase"/>
</dbReference>
<dbReference type="FunFam" id="3.40.50.300:FF:000032">
    <property type="entry name" value="Export ABC transporter ATP-binding protein"/>
    <property type="match status" value="1"/>
</dbReference>
<keyword evidence="7" id="KW-1185">Reference proteome</keyword>
<organism evidence="6 7">
    <name type="scientific">Vitrella brassicaformis (strain CCMP3155)</name>
    <dbReference type="NCBI Taxonomy" id="1169540"/>
    <lineage>
        <taxon>Eukaryota</taxon>
        <taxon>Sar</taxon>
        <taxon>Alveolata</taxon>
        <taxon>Colpodellida</taxon>
        <taxon>Vitrellaceae</taxon>
        <taxon>Vitrella</taxon>
    </lineage>
</organism>
<dbReference type="EMBL" id="CDMY01000405">
    <property type="protein sequence ID" value="CEM10534.1"/>
    <property type="molecule type" value="Genomic_DNA"/>
</dbReference>
<evidence type="ECO:0000256" key="4">
    <source>
        <dbReference type="SAM" id="MobiDB-lite"/>
    </source>
</evidence>
<dbReference type="AlphaFoldDB" id="A0A0G4FCT9"/>
<dbReference type="PANTHER" id="PTHR24220">
    <property type="entry name" value="IMPORT ATP-BINDING PROTEIN"/>
    <property type="match status" value="1"/>
</dbReference>
<dbReference type="GO" id="GO:0022857">
    <property type="term" value="F:transmembrane transporter activity"/>
    <property type="evidence" value="ECO:0007669"/>
    <property type="project" value="TreeGrafter"/>
</dbReference>
<feature type="region of interest" description="Disordered" evidence="4">
    <location>
        <begin position="259"/>
        <end position="278"/>
    </location>
</feature>
<dbReference type="OMA" id="DHHTAQG"/>
<dbReference type="Pfam" id="PF00005">
    <property type="entry name" value="ABC_tran"/>
    <property type="match status" value="1"/>
</dbReference>
<keyword evidence="3" id="KW-0067">ATP-binding</keyword>
<dbReference type="SUPFAM" id="SSF52540">
    <property type="entry name" value="P-loop containing nucleoside triphosphate hydrolases"/>
    <property type="match status" value="1"/>
</dbReference>
<gene>
    <name evidence="6" type="ORF">Vbra_14975</name>
</gene>
<dbReference type="Proteomes" id="UP000041254">
    <property type="component" value="Unassembled WGS sequence"/>
</dbReference>
<protein>
    <recommendedName>
        <fullName evidence="5">ABC transporter domain-containing protein</fullName>
    </recommendedName>
</protein>
<evidence type="ECO:0000313" key="7">
    <source>
        <dbReference type="Proteomes" id="UP000041254"/>
    </source>
</evidence>
<dbReference type="InterPro" id="IPR015854">
    <property type="entry name" value="ABC_transpr_LolD-like"/>
</dbReference>
<proteinExistence type="predicted"/>
<dbReference type="InParanoid" id="A0A0G4FCT9"/>
<dbReference type="CDD" id="cd03255">
    <property type="entry name" value="ABC_MJ0796_LolCDE_FtsE"/>
    <property type="match status" value="1"/>
</dbReference>
<dbReference type="InterPro" id="IPR017911">
    <property type="entry name" value="MacB-like_ATP-bd"/>
</dbReference>
<dbReference type="GO" id="GO:0098796">
    <property type="term" value="C:membrane protein complex"/>
    <property type="evidence" value="ECO:0007669"/>
    <property type="project" value="UniProtKB-ARBA"/>
</dbReference>
<dbReference type="GO" id="GO:0005524">
    <property type="term" value="F:ATP binding"/>
    <property type="evidence" value="ECO:0007669"/>
    <property type="project" value="UniProtKB-KW"/>
</dbReference>
<name>A0A0G4FCT9_VITBC</name>
<dbReference type="PROSITE" id="PS00211">
    <property type="entry name" value="ABC_TRANSPORTER_1"/>
    <property type="match status" value="1"/>
</dbReference>
<dbReference type="InterPro" id="IPR017871">
    <property type="entry name" value="ABC_transporter-like_CS"/>
</dbReference>
<feature type="domain" description="ABC transporter" evidence="5">
    <location>
        <begin position="20"/>
        <end position="261"/>
    </location>
</feature>
<dbReference type="PROSITE" id="PS50893">
    <property type="entry name" value="ABC_TRANSPORTER_2"/>
    <property type="match status" value="1"/>
</dbReference>
<dbReference type="InterPro" id="IPR003439">
    <property type="entry name" value="ABC_transporter-like_ATP-bd"/>
</dbReference>